<keyword evidence="5" id="KW-0720">Serine protease</keyword>
<dbReference type="InterPro" id="IPR038466">
    <property type="entry name" value="S8_pro-domain_sf"/>
</dbReference>
<keyword evidence="1" id="KW-0645">Protease</keyword>
<dbReference type="SUPFAM" id="SSF54897">
    <property type="entry name" value="Protease propeptides/inhibitors"/>
    <property type="match status" value="1"/>
</dbReference>
<reference evidence="13" key="1">
    <citation type="submission" date="2012-12" db="EMBL/GenBank/DDBJ databases">
        <authorList>
            <person name="Hellsten U."/>
            <person name="Grimwood J."/>
            <person name="Chapman J.A."/>
            <person name="Shapiro H."/>
            <person name="Aerts A."/>
            <person name="Otillar R.P."/>
            <person name="Terry A.Y."/>
            <person name="Boore J.L."/>
            <person name="Simakov O."/>
            <person name="Marletaz F."/>
            <person name="Cho S.-J."/>
            <person name="Edsinger-Gonzales E."/>
            <person name="Havlak P."/>
            <person name="Kuo D.-H."/>
            <person name="Larsson T."/>
            <person name="Lv J."/>
            <person name="Arendt D."/>
            <person name="Savage R."/>
            <person name="Osoegawa K."/>
            <person name="de Jong P."/>
            <person name="Lindberg D.R."/>
            <person name="Seaver E.C."/>
            <person name="Weisblat D.A."/>
            <person name="Putnam N.H."/>
            <person name="Grigoriev I.V."/>
            <person name="Rokhsar D.S."/>
        </authorList>
    </citation>
    <scope>NUCLEOTIDE SEQUENCE</scope>
</reference>
<reference evidence="12" key="3">
    <citation type="submission" date="2015-06" db="UniProtKB">
        <authorList>
            <consortium name="EnsemblMetazoa"/>
        </authorList>
    </citation>
    <scope>IDENTIFICATION</scope>
</reference>
<evidence type="ECO:0000313" key="11">
    <source>
        <dbReference type="EMBL" id="ESO10718.1"/>
    </source>
</evidence>
<reference evidence="11 13" key="2">
    <citation type="journal article" date="2013" name="Nature">
        <title>Insights into bilaterian evolution from three spiralian genomes.</title>
        <authorList>
            <person name="Simakov O."/>
            <person name="Marletaz F."/>
            <person name="Cho S.J."/>
            <person name="Edsinger-Gonzales E."/>
            <person name="Havlak P."/>
            <person name="Hellsten U."/>
            <person name="Kuo D.H."/>
            <person name="Larsson T."/>
            <person name="Lv J."/>
            <person name="Arendt D."/>
            <person name="Savage R."/>
            <person name="Osoegawa K."/>
            <person name="de Jong P."/>
            <person name="Grimwood J."/>
            <person name="Chapman J.A."/>
            <person name="Shapiro H."/>
            <person name="Aerts A."/>
            <person name="Otillar R.P."/>
            <person name="Terry A.Y."/>
            <person name="Boore J.L."/>
            <person name="Grigoriev I.V."/>
            <person name="Lindberg D.R."/>
            <person name="Seaver E.C."/>
            <person name="Weisblat D.A."/>
            <person name="Putnam N.H."/>
            <person name="Rokhsar D.S."/>
        </authorList>
    </citation>
    <scope>NUCLEOTIDE SEQUENCE</scope>
</reference>
<dbReference type="Gene3D" id="3.30.70.850">
    <property type="entry name" value="Peptidase S8, pro-domain"/>
    <property type="match status" value="1"/>
</dbReference>
<accession>T1FRQ4</accession>
<dbReference type="GO" id="GO:0005802">
    <property type="term" value="C:trans-Golgi network"/>
    <property type="evidence" value="ECO:0000318"/>
    <property type="project" value="GO_Central"/>
</dbReference>
<dbReference type="OrthoDB" id="6255718at2759"/>
<dbReference type="InterPro" id="IPR032815">
    <property type="entry name" value="S8_pro-domain"/>
</dbReference>
<feature type="transmembrane region" description="Helical" evidence="8">
    <location>
        <begin position="434"/>
        <end position="455"/>
    </location>
</feature>
<dbReference type="HOGENOM" id="CLU_494577_0_0_1"/>
<evidence type="ECO:0000256" key="7">
    <source>
        <dbReference type="ARBA" id="ARBA00023180"/>
    </source>
</evidence>
<evidence type="ECO:0000256" key="8">
    <source>
        <dbReference type="SAM" id="Phobius"/>
    </source>
</evidence>
<dbReference type="CTD" id="20211501"/>
<protein>
    <recommendedName>
        <fullName evidence="10">P/Homo B domain-containing protein</fullName>
    </recommendedName>
</protein>
<dbReference type="GO" id="GO:0000139">
    <property type="term" value="C:Golgi membrane"/>
    <property type="evidence" value="ECO:0000318"/>
    <property type="project" value="GO_Central"/>
</dbReference>
<dbReference type="EMBL" id="AMQM01002732">
    <property type="status" value="NOT_ANNOTATED_CDS"/>
    <property type="molecule type" value="Genomic_DNA"/>
</dbReference>
<gene>
    <name evidence="12" type="primary">20211501</name>
    <name evidence="11" type="ORF">HELRODRAFT_190143</name>
</gene>
<evidence type="ECO:0000256" key="1">
    <source>
        <dbReference type="ARBA" id="ARBA00022670"/>
    </source>
</evidence>
<dbReference type="InParanoid" id="T1FRQ4"/>
<keyword evidence="4" id="KW-0378">Hydrolase</keyword>
<dbReference type="InterPro" id="IPR008979">
    <property type="entry name" value="Galactose-bd-like_sf"/>
</dbReference>
<dbReference type="GeneID" id="20211501"/>
<dbReference type="InterPro" id="IPR006212">
    <property type="entry name" value="Furin_repeat"/>
</dbReference>
<keyword evidence="8" id="KW-0472">Membrane</keyword>
<dbReference type="Gene3D" id="2.10.220.10">
    <property type="entry name" value="Hormone Receptor, Insulin-like Growth Factor Receptor 1, Chain A, domain 2"/>
    <property type="match status" value="1"/>
</dbReference>
<dbReference type="InterPro" id="IPR002884">
    <property type="entry name" value="P_dom"/>
</dbReference>
<dbReference type="Pfam" id="PF16470">
    <property type="entry name" value="S8_pro-domain"/>
    <property type="match status" value="1"/>
</dbReference>
<keyword evidence="8" id="KW-0812">Transmembrane</keyword>
<dbReference type="GO" id="GO:0016486">
    <property type="term" value="P:peptide hormone processing"/>
    <property type="evidence" value="ECO:0000318"/>
    <property type="project" value="GO_Central"/>
</dbReference>
<keyword evidence="3 9" id="KW-0732">Signal</keyword>
<organism evidence="12 13">
    <name type="scientific">Helobdella robusta</name>
    <name type="common">Californian leech</name>
    <dbReference type="NCBI Taxonomy" id="6412"/>
    <lineage>
        <taxon>Eukaryota</taxon>
        <taxon>Metazoa</taxon>
        <taxon>Spiralia</taxon>
        <taxon>Lophotrochozoa</taxon>
        <taxon>Annelida</taxon>
        <taxon>Clitellata</taxon>
        <taxon>Hirudinea</taxon>
        <taxon>Rhynchobdellida</taxon>
        <taxon>Glossiphoniidae</taxon>
        <taxon>Helobdella</taxon>
    </lineage>
</organism>
<evidence type="ECO:0000256" key="9">
    <source>
        <dbReference type="SAM" id="SignalP"/>
    </source>
</evidence>
<feature type="chain" id="PRO_5010980893" description="P/Homo B domain-containing protein" evidence="9">
    <location>
        <begin position="22"/>
        <end position="551"/>
    </location>
</feature>
<dbReference type="eggNOG" id="KOG3525">
    <property type="taxonomic scope" value="Eukaryota"/>
</dbReference>
<dbReference type="PANTHER" id="PTHR42884:SF3">
    <property type="entry name" value="FURIN-LIKE PROTEASE 1, ISOFORMS 1_1-X_2"/>
    <property type="match status" value="1"/>
</dbReference>
<dbReference type="KEGG" id="hro:HELRODRAFT_190143"/>
<dbReference type="FunFam" id="2.60.120.260:FF:000006">
    <property type="entry name" value="Proprotein convertase subtilisin/kexin type 5"/>
    <property type="match status" value="1"/>
</dbReference>
<dbReference type="CDD" id="cd00064">
    <property type="entry name" value="FU"/>
    <property type="match status" value="1"/>
</dbReference>
<keyword evidence="6" id="KW-0865">Zymogen</keyword>
<dbReference type="AlphaFoldDB" id="T1FRQ4"/>
<dbReference type="Proteomes" id="UP000015101">
    <property type="component" value="Unassembled WGS sequence"/>
</dbReference>
<proteinExistence type="predicted"/>
<dbReference type="GO" id="GO:0004252">
    <property type="term" value="F:serine-type endopeptidase activity"/>
    <property type="evidence" value="ECO:0000318"/>
    <property type="project" value="GO_Central"/>
</dbReference>
<dbReference type="SUPFAM" id="SSF49785">
    <property type="entry name" value="Galactose-binding domain-like"/>
    <property type="match status" value="1"/>
</dbReference>
<dbReference type="FunFam" id="2.10.220.10:FF:000091">
    <property type="entry name" value="Proprotein convertase subtilisin/kexin type 5"/>
    <property type="match status" value="1"/>
</dbReference>
<dbReference type="EMBL" id="KB095858">
    <property type="protein sequence ID" value="ESO10718.1"/>
    <property type="molecule type" value="Genomic_DNA"/>
</dbReference>
<name>T1FRQ4_HELRO</name>
<dbReference type="Gene3D" id="2.60.120.260">
    <property type="entry name" value="Galactose-binding domain-like"/>
    <property type="match status" value="1"/>
</dbReference>
<feature type="domain" description="P/Homo B" evidence="10">
    <location>
        <begin position="166"/>
        <end position="302"/>
    </location>
</feature>
<feature type="signal peptide" evidence="9">
    <location>
        <begin position="1"/>
        <end position="21"/>
    </location>
</feature>
<dbReference type="STRING" id="6412.T1FRQ4"/>
<keyword evidence="7" id="KW-0325">Glycoprotein</keyword>
<evidence type="ECO:0000256" key="3">
    <source>
        <dbReference type="ARBA" id="ARBA00022729"/>
    </source>
</evidence>
<dbReference type="FunFam" id="3.30.70.850:FF:000001">
    <property type="entry name" value="Proprotein convertase subtilisin/kexin type 5"/>
    <property type="match status" value="1"/>
</dbReference>
<dbReference type="PANTHER" id="PTHR42884">
    <property type="entry name" value="PROPROTEIN CONVERTASE SUBTILISIN/KEXIN-RELATED"/>
    <property type="match status" value="1"/>
</dbReference>
<evidence type="ECO:0000256" key="2">
    <source>
        <dbReference type="ARBA" id="ARBA00022685"/>
    </source>
</evidence>
<sequence>MLIKLCSLVQAFLLVITTCQSHYLNQWAVNIEGGEGVAREVAKDHGFVYLGEIMPDYYKFQHPRIMKRSLEANDYHHSSLMSNEKVLWAEQQIVKKRKKRDISNMRAFNDPYWPNMWYLYIVFLTARSANLIADDWVVNGVGRKVSHHYGYGLMDGTAMVEVARNWTPLSEHHRCATQSSSQLVNLTIPSGQSESSVIISNGCQGTDDAVQYLEHVECIVTLRANKRGEVQLFLVSPSGTKSQLLPKREADSSHEGFRNWSFMTTHNWAENPNGSWTLIVTNKETSSNLREWSLVLYGVDREPEIYKRYLPSSTAAKLEVVVNAKADDNKNSNDAGSRFQDGVKQFVGQNSGANNLTNIKSIETKATSTNKTCAKDLYLLKDACLSQCPQGYFPSENDHKCLPCSWECKICRNADGCTVSMEASDQTKWKSATFVVIVLLAIILSASLILLFVFITRRRKNLSSLQDSLFSGENDKNNHNRLIFHGDPLKNSEIHVSSLECSDRNSARAPLLNNEESCSDDEIDLLTANDINRNYQRFDSNNIQSNTFSLP</sequence>
<evidence type="ECO:0000259" key="10">
    <source>
        <dbReference type="PROSITE" id="PS51829"/>
    </source>
</evidence>
<evidence type="ECO:0000313" key="13">
    <source>
        <dbReference type="Proteomes" id="UP000015101"/>
    </source>
</evidence>
<dbReference type="RefSeq" id="XP_009010987.1">
    <property type="nucleotide sequence ID" value="XM_009012739.1"/>
</dbReference>
<evidence type="ECO:0000256" key="6">
    <source>
        <dbReference type="ARBA" id="ARBA00023145"/>
    </source>
</evidence>
<dbReference type="SUPFAM" id="SSF57184">
    <property type="entry name" value="Growth factor receptor domain"/>
    <property type="match status" value="1"/>
</dbReference>
<evidence type="ECO:0000256" key="5">
    <source>
        <dbReference type="ARBA" id="ARBA00022825"/>
    </source>
</evidence>
<keyword evidence="2" id="KW-0165">Cleavage on pair of basic residues</keyword>
<keyword evidence="13" id="KW-1185">Reference proteome</keyword>
<dbReference type="InterPro" id="IPR009030">
    <property type="entry name" value="Growth_fac_rcpt_cys_sf"/>
</dbReference>
<evidence type="ECO:0000313" key="12">
    <source>
        <dbReference type="EnsemblMetazoa" id="HelroP190143"/>
    </source>
</evidence>
<keyword evidence="8" id="KW-1133">Transmembrane helix</keyword>
<dbReference type="PROSITE" id="PS51829">
    <property type="entry name" value="P_HOMO_B"/>
    <property type="match status" value="1"/>
</dbReference>
<dbReference type="Pfam" id="PF01483">
    <property type="entry name" value="P_proprotein"/>
    <property type="match status" value="1"/>
</dbReference>
<dbReference type="EMBL" id="AMQM01002733">
    <property type="status" value="NOT_ANNOTATED_CDS"/>
    <property type="molecule type" value="Genomic_DNA"/>
</dbReference>
<evidence type="ECO:0000256" key="4">
    <source>
        <dbReference type="ARBA" id="ARBA00022801"/>
    </source>
</evidence>
<dbReference type="EnsemblMetazoa" id="HelroT190143">
    <property type="protein sequence ID" value="HelroP190143"/>
    <property type="gene ID" value="HelroG190143"/>
</dbReference>